<feature type="chain" id="PRO_5043741858" description="peptidylprolyl isomerase" evidence="8">
    <location>
        <begin position="26"/>
        <end position="348"/>
    </location>
</feature>
<accession>A0AAV5N0L2</accession>
<evidence type="ECO:0000313" key="10">
    <source>
        <dbReference type="EMBL" id="GKX55495.1"/>
    </source>
</evidence>
<feature type="domain" description="PPIase FKBP-type" evidence="9">
    <location>
        <begin position="260"/>
        <end position="343"/>
    </location>
</feature>
<evidence type="ECO:0000313" key="11">
    <source>
        <dbReference type="Proteomes" id="UP001058124"/>
    </source>
</evidence>
<keyword evidence="4 6" id="KW-0697">Rotamase</keyword>
<keyword evidence="11" id="KW-1185">Reference proteome</keyword>
<dbReference type="Pfam" id="PF00254">
    <property type="entry name" value="FKBP_C"/>
    <property type="match status" value="1"/>
</dbReference>
<dbReference type="Gene3D" id="1.10.287.460">
    <property type="entry name" value="Peptidyl-prolyl cis-trans isomerase, FKBP-type, N-terminal domain"/>
    <property type="match status" value="1"/>
</dbReference>
<organism evidence="10 11">
    <name type="scientific">Leminorella grimontii</name>
    <dbReference type="NCBI Taxonomy" id="82981"/>
    <lineage>
        <taxon>Bacteria</taxon>
        <taxon>Pseudomonadati</taxon>
        <taxon>Pseudomonadota</taxon>
        <taxon>Gammaproteobacteria</taxon>
        <taxon>Enterobacterales</taxon>
        <taxon>Budviciaceae</taxon>
        <taxon>Leminorella</taxon>
    </lineage>
</organism>
<name>A0AAV5N0L2_9GAMM</name>
<evidence type="ECO:0000256" key="8">
    <source>
        <dbReference type="SAM" id="SignalP"/>
    </source>
</evidence>
<dbReference type="PANTHER" id="PTHR43811:SF19">
    <property type="entry name" value="39 KDA FK506-BINDING NUCLEAR PROTEIN"/>
    <property type="match status" value="1"/>
</dbReference>
<dbReference type="RefSeq" id="WP_027273476.1">
    <property type="nucleotide sequence ID" value="NZ_BRLH01000003.1"/>
</dbReference>
<dbReference type="InterPro" id="IPR001179">
    <property type="entry name" value="PPIase_FKBP_dom"/>
</dbReference>
<gene>
    <name evidence="10" type="ORF">SOASR030_16070</name>
</gene>
<feature type="compositionally biased region" description="Basic and acidic residues" evidence="7">
    <location>
        <begin position="109"/>
        <end position="123"/>
    </location>
</feature>
<evidence type="ECO:0000256" key="2">
    <source>
        <dbReference type="ARBA" id="ARBA00002388"/>
    </source>
</evidence>
<feature type="compositionally biased region" description="Low complexity" evidence="7">
    <location>
        <begin position="29"/>
        <end position="41"/>
    </location>
</feature>
<dbReference type="PANTHER" id="PTHR43811">
    <property type="entry name" value="FKBP-TYPE PEPTIDYL-PROLYL CIS-TRANS ISOMERASE FKPA"/>
    <property type="match status" value="1"/>
</dbReference>
<proteinExistence type="inferred from homology"/>
<dbReference type="AlphaFoldDB" id="A0AAV5N0L2"/>
<dbReference type="PROSITE" id="PS50059">
    <property type="entry name" value="FKBP_PPIASE"/>
    <property type="match status" value="1"/>
</dbReference>
<dbReference type="EMBL" id="BRLH01000003">
    <property type="protein sequence ID" value="GKX55495.1"/>
    <property type="molecule type" value="Genomic_DNA"/>
</dbReference>
<reference evidence="10" key="1">
    <citation type="submission" date="2022-06" db="EMBL/GenBank/DDBJ databases">
        <title>Draft genome sequences of Leminorella grimontii str. JCM5902.</title>
        <authorList>
            <person name="Wakabayashi Y."/>
            <person name="Kojima K."/>
        </authorList>
    </citation>
    <scope>NUCLEOTIDE SEQUENCE</scope>
    <source>
        <strain evidence="10">JCM 5902</strain>
    </source>
</reference>
<sequence length="348" mass="36753">MAFLNKKGSALGALLLIAPSFYALAEEAQAPANAAASSPAEVQQAPESDAVAVPEAEKPTQAAPTADDKAESSAPAQAVGKDGSLQEESAKEESVKKEAPPVNAPAAGDADKTASADDAKASTEVKTSPLPAITFSLNSEEQRRAYASGVTLARYLQENMAHQRKLHITLDPNIVLAGIVDTFGNDIKMDDNAVRQTMAVFDEQVNVLNKAKAEQEAVREREMGQAFWSDFERQDGVKKSRSGLLYRIDKKSSGAAISDSDIVEVELTGTLVNGTVFEKTVNPIRLKVSDVIPALRSAIKLAGRGGEARVVIPPEQGYGAKGAQPGIPPYATLIFDIKVLQVTSGKGK</sequence>
<dbReference type="InterPro" id="IPR000774">
    <property type="entry name" value="PPIase_FKBP_N"/>
</dbReference>
<feature type="compositionally biased region" description="Basic and acidic residues" evidence="7">
    <location>
        <begin position="88"/>
        <end position="99"/>
    </location>
</feature>
<evidence type="ECO:0000256" key="3">
    <source>
        <dbReference type="ARBA" id="ARBA00006577"/>
    </source>
</evidence>
<dbReference type="SUPFAM" id="SSF54534">
    <property type="entry name" value="FKBP-like"/>
    <property type="match status" value="1"/>
</dbReference>
<dbReference type="EC" id="5.2.1.8" evidence="6"/>
<dbReference type="Gene3D" id="3.10.50.40">
    <property type="match status" value="1"/>
</dbReference>
<evidence type="ECO:0000256" key="7">
    <source>
        <dbReference type="SAM" id="MobiDB-lite"/>
    </source>
</evidence>
<feature type="region of interest" description="Disordered" evidence="7">
    <location>
        <begin position="29"/>
        <end position="125"/>
    </location>
</feature>
<keyword evidence="5 6" id="KW-0413">Isomerase</keyword>
<dbReference type="InterPro" id="IPR036944">
    <property type="entry name" value="PPIase_FKBP_N_sf"/>
</dbReference>
<evidence type="ECO:0000259" key="9">
    <source>
        <dbReference type="PROSITE" id="PS50059"/>
    </source>
</evidence>
<feature type="signal peptide" evidence="8">
    <location>
        <begin position="1"/>
        <end position="25"/>
    </location>
</feature>
<comment type="caution">
    <text evidence="10">The sequence shown here is derived from an EMBL/GenBank/DDBJ whole genome shotgun (WGS) entry which is preliminary data.</text>
</comment>
<dbReference type="GO" id="GO:0006457">
    <property type="term" value="P:protein folding"/>
    <property type="evidence" value="ECO:0007669"/>
    <property type="project" value="InterPro"/>
</dbReference>
<evidence type="ECO:0000256" key="6">
    <source>
        <dbReference type="PROSITE-ProRule" id="PRU00277"/>
    </source>
</evidence>
<comment type="catalytic activity">
    <reaction evidence="1 6">
        <text>[protein]-peptidylproline (omega=180) = [protein]-peptidylproline (omega=0)</text>
        <dbReference type="Rhea" id="RHEA:16237"/>
        <dbReference type="Rhea" id="RHEA-COMP:10747"/>
        <dbReference type="Rhea" id="RHEA-COMP:10748"/>
        <dbReference type="ChEBI" id="CHEBI:83833"/>
        <dbReference type="ChEBI" id="CHEBI:83834"/>
        <dbReference type="EC" id="5.2.1.8"/>
    </reaction>
</comment>
<evidence type="ECO:0000256" key="5">
    <source>
        <dbReference type="ARBA" id="ARBA00023235"/>
    </source>
</evidence>
<dbReference type="GO" id="GO:0003755">
    <property type="term" value="F:peptidyl-prolyl cis-trans isomerase activity"/>
    <property type="evidence" value="ECO:0007669"/>
    <property type="project" value="UniProtKB-KW"/>
</dbReference>
<dbReference type="Pfam" id="PF01346">
    <property type="entry name" value="FKBP_N"/>
    <property type="match status" value="1"/>
</dbReference>
<keyword evidence="8" id="KW-0732">Signal</keyword>
<evidence type="ECO:0000256" key="4">
    <source>
        <dbReference type="ARBA" id="ARBA00023110"/>
    </source>
</evidence>
<dbReference type="InterPro" id="IPR046357">
    <property type="entry name" value="PPIase_dom_sf"/>
</dbReference>
<dbReference type="Proteomes" id="UP001058124">
    <property type="component" value="Unassembled WGS sequence"/>
</dbReference>
<protein>
    <recommendedName>
        <fullName evidence="6">peptidylprolyl isomerase</fullName>
        <ecNumber evidence="6">5.2.1.8</ecNumber>
    </recommendedName>
</protein>
<evidence type="ECO:0000256" key="1">
    <source>
        <dbReference type="ARBA" id="ARBA00000971"/>
    </source>
</evidence>
<comment type="similarity">
    <text evidence="3">Belongs to the FKBP-type PPIase family.</text>
</comment>
<comment type="function">
    <text evidence="2">PPIases accelerate the folding of proteins. It catalyzes the cis-trans isomerization of proline imidic peptide bonds in oligopeptides.</text>
</comment>